<name>A0ABU8AZ31_9ACTN</name>
<reference evidence="1" key="1">
    <citation type="submission" date="2023-04" db="EMBL/GenBank/DDBJ databases">
        <title>Genomic diversity of scab-causing Streptomyces spp. in the province of Quebec, Canada.</title>
        <authorList>
            <person name="Biessy A."/>
            <person name="Cadieux M."/>
            <person name="Ciotola M."/>
            <person name="Filion M."/>
        </authorList>
    </citation>
    <scope>NUCLEOTIDE SEQUENCE</scope>
    <source>
        <strain evidence="1">B21-115</strain>
    </source>
</reference>
<sequence length="56" mass="6051">MTNEAPEQSDRDVPGSAIADDEFQFLVTADARLGTFAHYAEQALVGRCHVVGWVSA</sequence>
<keyword evidence="2" id="KW-1185">Reference proteome</keyword>
<gene>
    <name evidence="1" type="ORF">QBA35_37200</name>
</gene>
<organism evidence="1 2">
    <name type="scientific">Streptomyces bottropensis</name>
    <dbReference type="NCBI Taxonomy" id="42235"/>
    <lineage>
        <taxon>Bacteria</taxon>
        <taxon>Bacillati</taxon>
        <taxon>Actinomycetota</taxon>
        <taxon>Actinomycetes</taxon>
        <taxon>Kitasatosporales</taxon>
        <taxon>Streptomycetaceae</taxon>
        <taxon>Streptomyces</taxon>
    </lineage>
</organism>
<protein>
    <submittedName>
        <fullName evidence="1">Uncharacterized protein</fullName>
    </submittedName>
</protein>
<comment type="caution">
    <text evidence="1">The sequence shown here is derived from an EMBL/GenBank/DDBJ whole genome shotgun (WGS) entry which is preliminary data.</text>
</comment>
<accession>A0ABU8AZ31</accession>
<proteinExistence type="predicted"/>
<evidence type="ECO:0000313" key="1">
    <source>
        <dbReference type="EMBL" id="MEH0638818.1"/>
    </source>
</evidence>
<dbReference type="Proteomes" id="UP001310290">
    <property type="component" value="Unassembled WGS sequence"/>
</dbReference>
<dbReference type="RefSeq" id="WP_334661445.1">
    <property type="nucleotide sequence ID" value="NZ_JARULZ010000002.1"/>
</dbReference>
<dbReference type="EMBL" id="JARULZ010000002">
    <property type="protein sequence ID" value="MEH0638818.1"/>
    <property type="molecule type" value="Genomic_DNA"/>
</dbReference>
<evidence type="ECO:0000313" key="2">
    <source>
        <dbReference type="Proteomes" id="UP001310290"/>
    </source>
</evidence>